<dbReference type="CDD" id="cd07730">
    <property type="entry name" value="metallo-hydrolase-like_MBL-fold"/>
    <property type="match status" value="1"/>
</dbReference>
<gene>
    <name evidence="6" type="ORF">D0861_00910</name>
</gene>
<proteinExistence type="inferred from homology"/>
<sequence length="405" mass="45213">IFVGFLPSHTYVVFALSQTDFNPSYNARDTSLSSKAASSVEYPAFKQHRHGIVYRQEHSTTRLKLPMQPFLQPDYTGHPDLLGPAFSFLIEHPSRKPILFDLGVRKDWHVLPSAPKWKELGWTINVDKDIATILKENGVDVDGGAIESIIWSHHHWDHVGDPSTFPPTTELVVGPGFKGAHLPGFPTRKEATLMDSDFEGRELREVRFDEDEGFKIGRFNAMDFFGDGSFYLLDTPGHSVGHICGLARTSANPDTFVFMGGDASHHGGEFRPTEYLPLPRALDPSPLRSRGPVCPGHLLQDIHPSKAADKPFYVLTKNFAHDKRVANWTIDGLGEFDAHENVLMLMAHDDAVVDPPQIDFYPAPLNDWFEKGIKGKVRWLFLEDFEGAVVANAAGEKPYSWATSA</sequence>
<evidence type="ECO:0000256" key="1">
    <source>
        <dbReference type="ARBA" id="ARBA00007749"/>
    </source>
</evidence>
<evidence type="ECO:0000256" key="3">
    <source>
        <dbReference type="ARBA" id="ARBA00022801"/>
    </source>
</evidence>
<evidence type="ECO:0000256" key="2">
    <source>
        <dbReference type="ARBA" id="ARBA00022723"/>
    </source>
</evidence>
<name>A0A3M7G2G7_HORWE</name>
<keyword evidence="4" id="KW-0862">Zinc</keyword>
<keyword evidence="3" id="KW-0378">Hydrolase</keyword>
<dbReference type="SMART" id="SM00849">
    <property type="entry name" value="Lactamase_B"/>
    <property type="match status" value="1"/>
</dbReference>
<dbReference type="OrthoDB" id="10250730at2759"/>
<dbReference type="AlphaFoldDB" id="A0A3M7G2G7"/>
<evidence type="ECO:0000259" key="5">
    <source>
        <dbReference type="SMART" id="SM00849"/>
    </source>
</evidence>
<evidence type="ECO:0000256" key="4">
    <source>
        <dbReference type="ARBA" id="ARBA00022833"/>
    </source>
</evidence>
<dbReference type="Gene3D" id="3.60.15.10">
    <property type="entry name" value="Ribonuclease Z/Hydroxyacylglutathione hydrolase-like"/>
    <property type="match status" value="1"/>
</dbReference>
<feature type="domain" description="Metallo-beta-lactamase" evidence="5">
    <location>
        <begin position="84"/>
        <end position="297"/>
    </location>
</feature>
<dbReference type="SUPFAM" id="SSF56281">
    <property type="entry name" value="Metallo-hydrolase/oxidoreductase"/>
    <property type="match status" value="1"/>
</dbReference>
<dbReference type="Proteomes" id="UP000268823">
    <property type="component" value="Unassembled WGS sequence"/>
</dbReference>
<dbReference type="PANTHER" id="PTHR42978">
    <property type="entry name" value="QUORUM-QUENCHING LACTONASE YTNP-RELATED-RELATED"/>
    <property type="match status" value="1"/>
</dbReference>
<dbReference type="InterPro" id="IPR036866">
    <property type="entry name" value="RibonucZ/Hydroxyglut_hydro"/>
</dbReference>
<keyword evidence="2" id="KW-0479">Metal-binding</keyword>
<dbReference type="EMBL" id="QWIR01000008">
    <property type="protein sequence ID" value="RMY95173.1"/>
    <property type="molecule type" value="Genomic_DNA"/>
</dbReference>
<protein>
    <recommendedName>
        <fullName evidence="5">Metallo-beta-lactamase domain-containing protein</fullName>
    </recommendedName>
</protein>
<accession>A0A3M7G2G7</accession>
<dbReference type="PANTHER" id="PTHR42978:SF5">
    <property type="entry name" value="METALLO-BETA-LACTAMASE DOMAIN-CONTAINING PROTEIN"/>
    <property type="match status" value="1"/>
</dbReference>
<feature type="non-terminal residue" evidence="6">
    <location>
        <position position="1"/>
    </location>
</feature>
<evidence type="ECO:0000313" key="7">
    <source>
        <dbReference type="Proteomes" id="UP000268823"/>
    </source>
</evidence>
<evidence type="ECO:0000313" key="6">
    <source>
        <dbReference type="EMBL" id="RMY95173.1"/>
    </source>
</evidence>
<organism evidence="6 7">
    <name type="scientific">Hortaea werneckii</name>
    <name type="common">Black yeast</name>
    <name type="synonym">Cladosporium werneckii</name>
    <dbReference type="NCBI Taxonomy" id="91943"/>
    <lineage>
        <taxon>Eukaryota</taxon>
        <taxon>Fungi</taxon>
        <taxon>Dikarya</taxon>
        <taxon>Ascomycota</taxon>
        <taxon>Pezizomycotina</taxon>
        <taxon>Dothideomycetes</taxon>
        <taxon>Dothideomycetidae</taxon>
        <taxon>Mycosphaerellales</taxon>
        <taxon>Teratosphaeriaceae</taxon>
        <taxon>Hortaea</taxon>
    </lineage>
</organism>
<dbReference type="GO" id="GO:0046872">
    <property type="term" value="F:metal ion binding"/>
    <property type="evidence" value="ECO:0007669"/>
    <property type="project" value="UniProtKB-KW"/>
</dbReference>
<reference evidence="6 7" key="1">
    <citation type="journal article" date="2018" name="BMC Genomics">
        <title>Genomic evidence for intraspecific hybridization in a clonal and extremely halotolerant yeast.</title>
        <authorList>
            <person name="Gostincar C."/>
            <person name="Stajich J.E."/>
            <person name="Zupancic J."/>
            <person name="Zalar P."/>
            <person name="Gunde-Cimerman N."/>
        </authorList>
    </citation>
    <scope>NUCLEOTIDE SEQUENCE [LARGE SCALE GENOMIC DNA]</scope>
    <source>
        <strain evidence="6 7">EXF-2788</strain>
    </source>
</reference>
<comment type="similarity">
    <text evidence="1">Belongs to the metallo-beta-lactamase superfamily.</text>
</comment>
<dbReference type="InterPro" id="IPR001279">
    <property type="entry name" value="Metallo-B-lactamas"/>
</dbReference>
<dbReference type="InterPro" id="IPR051013">
    <property type="entry name" value="MBL_superfamily_lactonases"/>
</dbReference>
<comment type="caution">
    <text evidence="6">The sequence shown here is derived from an EMBL/GenBank/DDBJ whole genome shotgun (WGS) entry which is preliminary data.</text>
</comment>
<dbReference type="GO" id="GO:0016787">
    <property type="term" value="F:hydrolase activity"/>
    <property type="evidence" value="ECO:0007669"/>
    <property type="project" value="UniProtKB-KW"/>
</dbReference>